<dbReference type="AlphaFoldDB" id="K9EX29"/>
<dbReference type="STRING" id="883081.HMPREF9698_00718"/>
<evidence type="ECO:0008006" key="5">
    <source>
        <dbReference type="Google" id="ProtNLM"/>
    </source>
</evidence>
<dbReference type="PANTHER" id="PTHR43833">
    <property type="entry name" value="POTASSIUM CHANNEL PROTEIN 2-RELATED-RELATED"/>
    <property type="match status" value="1"/>
</dbReference>
<evidence type="ECO:0000259" key="2">
    <source>
        <dbReference type="PROSITE" id="PS51202"/>
    </source>
</evidence>
<dbReference type="PROSITE" id="PS51202">
    <property type="entry name" value="RCK_C"/>
    <property type="match status" value="1"/>
</dbReference>
<dbReference type="InterPro" id="IPR003148">
    <property type="entry name" value="RCK_N"/>
</dbReference>
<feature type="domain" description="RCK C-terminal" evidence="2">
    <location>
        <begin position="138"/>
        <end position="218"/>
    </location>
</feature>
<organism evidence="3 4">
    <name type="scientific">Alloiococcus otitis ATCC 51267</name>
    <dbReference type="NCBI Taxonomy" id="883081"/>
    <lineage>
        <taxon>Bacteria</taxon>
        <taxon>Bacillati</taxon>
        <taxon>Bacillota</taxon>
        <taxon>Bacilli</taxon>
        <taxon>Lactobacillales</taxon>
        <taxon>Carnobacteriaceae</taxon>
        <taxon>Alloiococcus</taxon>
    </lineage>
</organism>
<dbReference type="Gene3D" id="3.40.50.720">
    <property type="entry name" value="NAD(P)-binding Rossmann-like Domain"/>
    <property type="match status" value="1"/>
</dbReference>
<dbReference type="Pfam" id="PF02254">
    <property type="entry name" value="TrkA_N"/>
    <property type="match status" value="1"/>
</dbReference>
<dbReference type="HOGENOM" id="CLU_046525_3_2_9"/>
<dbReference type="Pfam" id="PF02080">
    <property type="entry name" value="TrkA_C"/>
    <property type="match status" value="1"/>
</dbReference>
<dbReference type="InterPro" id="IPR036291">
    <property type="entry name" value="NAD(P)-bd_dom_sf"/>
</dbReference>
<dbReference type="Gene3D" id="3.30.70.1450">
    <property type="entry name" value="Regulator of K+ conductance, C-terminal domain"/>
    <property type="match status" value="1"/>
</dbReference>
<name>K9EX29_9LACT</name>
<dbReference type="PATRIC" id="fig|883081.3.peg.716"/>
<proteinExistence type="predicted"/>
<dbReference type="Proteomes" id="UP000009875">
    <property type="component" value="Unassembled WGS sequence"/>
</dbReference>
<dbReference type="InterPro" id="IPR036721">
    <property type="entry name" value="RCK_C_sf"/>
</dbReference>
<keyword evidence="4" id="KW-1185">Reference proteome</keyword>
<dbReference type="SUPFAM" id="SSF51735">
    <property type="entry name" value="NAD(P)-binding Rossmann-fold domains"/>
    <property type="match status" value="1"/>
</dbReference>
<dbReference type="InterPro" id="IPR050721">
    <property type="entry name" value="Trk_Ktr_HKT_K-transport"/>
</dbReference>
<accession>K9EX29</accession>
<evidence type="ECO:0000259" key="1">
    <source>
        <dbReference type="PROSITE" id="PS51201"/>
    </source>
</evidence>
<dbReference type="OrthoDB" id="9776294at2"/>
<dbReference type="EMBL" id="AGXA01000016">
    <property type="protein sequence ID" value="EKU93770.1"/>
    <property type="molecule type" value="Genomic_DNA"/>
</dbReference>
<gene>
    <name evidence="3" type="ORF">HMPREF9698_00718</name>
</gene>
<dbReference type="RefSeq" id="WP_003777440.1">
    <property type="nucleotide sequence ID" value="NZ_JH992958.1"/>
</dbReference>
<evidence type="ECO:0000313" key="3">
    <source>
        <dbReference type="EMBL" id="EKU93770.1"/>
    </source>
</evidence>
<feature type="domain" description="RCK N-terminal" evidence="1">
    <location>
        <begin position="2"/>
        <end position="119"/>
    </location>
</feature>
<evidence type="ECO:0000313" key="4">
    <source>
        <dbReference type="Proteomes" id="UP000009875"/>
    </source>
</evidence>
<dbReference type="SUPFAM" id="SSF116726">
    <property type="entry name" value="TrkA C-terminal domain-like"/>
    <property type="match status" value="1"/>
</dbReference>
<dbReference type="PANTHER" id="PTHR43833:SF7">
    <property type="entry name" value="KTR SYSTEM POTASSIUM UPTAKE PROTEIN C"/>
    <property type="match status" value="1"/>
</dbReference>
<sequence>MAQTIGVLGLGIFGSTIAKELGSHHHNVIAIDCNEENVNRIDPYISQGIVGDFTQYDLLKEVAIEQCDQVVVAAGSSLEASVLAIMHLKELGVENITAKSKNHDYMRIMKELGANRVIRPEYEMGLRVARKIMKPRLMDIIDLDDKTSIIEFKPPQEWVGRSLSDLKIRQHFSLNVIGLKDSAKQKRTYQVDPNEVINPNTILIVIGDSNEIENFRLD</sequence>
<protein>
    <recommendedName>
        <fullName evidence="5">RCK N-terminal domain-containing protein</fullName>
    </recommendedName>
</protein>
<dbReference type="GO" id="GO:0006813">
    <property type="term" value="P:potassium ion transport"/>
    <property type="evidence" value="ECO:0007669"/>
    <property type="project" value="InterPro"/>
</dbReference>
<comment type="caution">
    <text evidence="3">The sequence shown here is derived from an EMBL/GenBank/DDBJ whole genome shotgun (WGS) entry which is preliminary data.</text>
</comment>
<dbReference type="InterPro" id="IPR006037">
    <property type="entry name" value="RCK_C"/>
</dbReference>
<dbReference type="PROSITE" id="PS51201">
    <property type="entry name" value="RCK_N"/>
    <property type="match status" value="1"/>
</dbReference>
<dbReference type="eggNOG" id="COG0569">
    <property type="taxonomic scope" value="Bacteria"/>
</dbReference>
<reference evidence="3 4" key="1">
    <citation type="submission" date="2012-09" db="EMBL/GenBank/DDBJ databases">
        <title>The Genome Sequence of Alloiococcus otitis ATCC 51267.</title>
        <authorList>
            <consortium name="The Broad Institute Genome Sequencing Platform"/>
            <person name="Earl A."/>
            <person name="Ward D."/>
            <person name="Feldgarden M."/>
            <person name="Gevers D."/>
            <person name="Huys G."/>
            <person name="Walker B."/>
            <person name="Young S.K."/>
            <person name="Zeng Q."/>
            <person name="Gargeya S."/>
            <person name="Fitzgerald M."/>
            <person name="Haas B."/>
            <person name="Abouelleil A."/>
            <person name="Alvarado L."/>
            <person name="Arachchi H.M."/>
            <person name="Berlin A.M."/>
            <person name="Chapman S.B."/>
            <person name="Goldberg J."/>
            <person name="Griggs A."/>
            <person name="Gujja S."/>
            <person name="Hansen M."/>
            <person name="Howarth C."/>
            <person name="Imamovic A."/>
            <person name="Larimer J."/>
            <person name="McCowen C."/>
            <person name="Montmayeur A."/>
            <person name="Murphy C."/>
            <person name="Neiman D."/>
            <person name="Pearson M."/>
            <person name="Priest M."/>
            <person name="Roberts A."/>
            <person name="Saif S."/>
            <person name="Shea T."/>
            <person name="Sisk P."/>
            <person name="Sykes S."/>
            <person name="Wortman J."/>
            <person name="Nusbaum C."/>
            <person name="Birren B."/>
        </authorList>
    </citation>
    <scope>NUCLEOTIDE SEQUENCE [LARGE SCALE GENOMIC DNA]</scope>
    <source>
        <strain evidence="3 4">ATCC 51267</strain>
    </source>
</reference>
<dbReference type="GO" id="GO:0008324">
    <property type="term" value="F:monoatomic cation transmembrane transporter activity"/>
    <property type="evidence" value="ECO:0007669"/>
    <property type="project" value="InterPro"/>
</dbReference>